<dbReference type="Proteomes" id="UP000004169">
    <property type="component" value="Unassembled WGS sequence"/>
</dbReference>
<reference evidence="1 2" key="1">
    <citation type="journal article" date="2012" name="J. Bacteriol.">
        <title>Draft Genome Sequence of the Purple Photosynthetic Bacterium Phaeospirillum molischianum DSM120, a Particularly Versatile Bacterium.</title>
        <authorList>
            <person name="Duquesne K."/>
            <person name="Prima V."/>
            <person name="Ji B."/>
            <person name="Rouy Z."/>
            <person name="Medigue C."/>
            <person name="Talla E."/>
            <person name="Sturgis J.N."/>
        </authorList>
    </citation>
    <scope>NUCLEOTIDE SEQUENCE [LARGE SCALE GENOMIC DNA]</scope>
    <source>
        <strain evidence="2">DSM120</strain>
    </source>
</reference>
<sequence>MNAPICPSCGEPAAEVQTSYGIKHRCCGLWSWHGKPLVSAEIHRARQHCHEVVDRLWRDAPGAYDIKEKPGTDEYAAAVRRIQKSARNRTYRWIADQLGLPEPECHMAAQTDLAKLRLIWRAARDATPAIVRDWAKQQEPRQ</sequence>
<keyword evidence="2" id="KW-1185">Reference proteome</keyword>
<dbReference type="STRING" id="1150626.PHAMO_180081"/>
<comment type="caution">
    <text evidence="1">The sequence shown here is derived from an EMBL/GenBank/DDBJ whole genome shotgun (WGS) entry which is preliminary data.</text>
</comment>
<organism evidence="1 2">
    <name type="scientific">Magnetospirillum molischianum DSM 120</name>
    <dbReference type="NCBI Taxonomy" id="1150626"/>
    <lineage>
        <taxon>Bacteria</taxon>
        <taxon>Pseudomonadati</taxon>
        <taxon>Pseudomonadota</taxon>
        <taxon>Alphaproteobacteria</taxon>
        <taxon>Rhodospirillales</taxon>
        <taxon>Rhodospirillaceae</taxon>
        <taxon>Magnetospirillum</taxon>
    </lineage>
</organism>
<name>H8FP24_MAGML</name>
<proteinExistence type="predicted"/>
<evidence type="ECO:0000313" key="2">
    <source>
        <dbReference type="Proteomes" id="UP000004169"/>
    </source>
</evidence>
<protein>
    <submittedName>
        <fullName evidence="1">Uncharacterized protein</fullName>
    </submittedName>
</protein>
<gene>
    <name evidence="1" type="ORF">PHAMO_180081</name>
</gene>
<evidence type="ECO:0000313" key="1">
    <source>
        <dbReference type="EMBL" id="CCG40112.1"/>
    </source>
</evidence>
<dbReference type="RefSeq" id="WP_002726110.1">
    <property type="nucleotide sequence ID" value="NZ_CAHP01000010.1"/>
</dbReference>
<dbReference type="AlphaFoldDB" id="H8FP24"/>
<dbReference type="OrthoDB" id="1028010at2"/>
<accession>H8FP24</accession>
<dbReference type="EMBL" id="CAHP01000010">
    <property type="protein sequence ID" value="CCG40112.1"/>
    <property type="molecule type" value="Genomic_DNA"/>
</dbReference>